<accession>A0A5J9UDT2</accession>
<dbReference type="AlphaFoldDB" id="A0A5J9UDT2"/>
<evidence type="ECO:0000313" key="2">
    <source>
        <dbReference type="Proteomes" id="UP000324897"/>
    </source>
</evidence>
<proteinExistence type="predicted"/>
<feature type="non-terminal residue" evidence="1">
    <location>
        <position position="1"/>
    </location>
</feature>
<comment type="caution">
    <text evidence="1">The sequence shown here is derived from an EMBL/GenBank/DDBJ whole genome shotgun (WGS) entry which is preliminary data.</text>
</comment>
<dbReference type="Gramene" id="TVU21421">
    <property type="protein sequence ID" value="TVU21421"/>
    <property type="gene ID" value="EJB05_31054"/>
</dbReference>
<dbReference type="Proteomes" id="UP000324897">
    <property type="component" value="Unassembled WGS sequence"/>
</dbReference>
<gene>
    <name evidence="1" type="ORF">EJB05_31054</name>
</gene>
<organism evidence="1 2">
    <name type="scientific">Eragrostis curvula</name>
    <name type="common">weeping love grass</name>
    <dbReference type="NCBI Taxonomy" id="38414"/>
    <lineage>
        <taxon>Eukaryota</taxon>
        <taxon>Viridiplantae</taxon>
        <taxon>Streptophyta</taxon>
        <taxon>Embryophyta</taxon>
        <taxon>Tracheophyta</taxon>
        <taxon>Spermatophyta</taxon>
        <taxon>Magnoliopsida</taxon>
        <taxon>Liliopsida</taxon>
        <taxon>Poales</taxon>
        <taxon>Poaceae</taxon>
        <taxon>PACMAD clade</taxon>
        <taxon>Chloridoideae</taxon>
        <taxon>Eragrostideae</taxon>
        <taxon>Eragrostidinae</taxon>
        <taxon>Eragrostis</taxon>
    </lineage>
</organism>
<name>A0A5J9UDT2_9POAL</name>
<evidence type="ECO:0000313" key="1">
    <source>
        <dbReference type="EMBL" id="TVU21421.1"/>
    </source>
</evidence>
<keyword evidence="2" id="KW-1185">Reference proteome</keyword>
<dbReference type="OrthoDB" id="10620696at2759"/>
<reference evidence="1 2" key="1">
    <citation type="journal article" date="2019" name="Sci. Rep.">
        <title>A high-quality genome of Eragrostis curvula grass provides insights into Poaceae evolution and supports new strategies to enhance forage quality.</title>
        <authorList>
            <person name="Carballo J."/>
            <person name="Santos B.A.C.M."/>
            <person name="Zappacosta D."/>
            <person name="Garbus I."/>
            <person name="Selva J.P."/>
            <person name="Gallo C.A."/>
            <person name="Diaz A."/>
            <person name="Albertini E."/>
            <person name="Caccamo M."/>
            <person name="Echenique V."/>
        </authorList>
    </citation>
    <scope>NUCLEOTIDE SEQUENCE [LARGE SCALE GENOMIC DNA]</scope>
    <source>
        <strain evidence="2">cv. Victoria</strain>
        <tissue evidence="1">Leaf</tissue>
    </source>
</reference>
<dbReference type="EMBL" id="RWGY01000026">
    <property type="protein sequence ID" value="TVU21421.1"/>
    <property type="molecule type" value="Genomic_DNA"/>
</dbReference>
<protein>
    <submittedName>
        <fullName evidence="1">Uncharacterized protein</fullName>
    </submittedName>
</protein>
<sequence length="94" mass="10747">MPLGQSCFWFGKGLRAETFLTRLVEFPELAPEGDLIVKTHASENQIVKVEEISGSINDNMNDQMYASLQSIQKMRNDMVREHCMLGDQSAQRER</sequence>